<organism evidence="2 3">
    <name type="scientific">Paraglaciecola aquimarina</name>
    <dbReference type="NCBI Taxonomy" id="1235557"/>
    <lineage>
        <taxon>Bacteria</taxon>
        <taxon>Pseudomonadati</taxon>
        <taxon>Pseudomonadota</taxon>
        <taxon>Gammaproteobacteria</taxon>
        <taxon>Alteromonadales</taxon>
        <taxon>Alteromonadaceae</taxon>
        <taxon>Paraglaciecola</taxon>
    </lineage>
</organism>
<evidence type="ECO:0000313" key="3">
    <source>
        <dbReference type="Proteomes" id="UP001247805"/>
    </source>
</evidence>
<comment type="caution">
    <text evidence="2">The sequence shown here is derived from an EMBL/GenBank/DDBJ whole genome shotgun (WGS) entry which is preliminary data.</text>
</comment>
<keyword evidence="1" id="KW-1133">Transmembrane helix</keyword>
<reference evidence="2 3" key="1">
    <citation type="submission" date="2023-10" db="EMBL/GenBank/DDBJ databases">
        <title>Glaciecola aquimarina strain GGW-M5 nov., isolated from a coastal seawater.</title>
        <authorList>
            <person name="Bayburt H."/>
            <person name="Kim J.M."/>
            <person name="Choi B.J."/>
            <person name="Jeon C.O."/>
        </authorList>
    </citation>
    <scope>NUCLEOTIDE SEQUENCE [LARGE SCALE GENOMIC DNA]</scope>
    <source>
        <strain evidence="2 3">KCTC 32108</strain>
    </source>
</reference>
<protein>
    <submittedName>
        <fullName evidence="2">Uncharacterized protein</fullName>
    </submittedName>
</protein>
<gene>
    <name evidence="2" type="ORF">RS130_06195</name>
</gene>
<evidence type="ECO:0000313" key="2">
    <source>
        <dbReference type="EMBL" id="MDU0353575.1"/>
    </source>
</evidence>
<name>A0ABU3SU86_9ALTE</name>
<dbReference type="Proteomes" id="UP001247805">
    <property type="component" value="Unassembled WGS sequence"/>
</dbReference>
<keyword evidence="1" id="KW-0472">Membrane</keyword>
<sequence>MFKLFKYLLVIVLLLFIVVVGVFLFALESTPILKTQSAQQVNQAESVKRLMTQISDSVKNKDSKQKIAITENQLNSLVGFAQRAHKPIQGQVKINPDSSQLLASYALPSNPFGRYINIDIVVKPGNGVIVEHVNVGPFSIPGNLALSTVVTLANWYTNSDIAKQFVDQVESVAMSKKKLVLSVRPLDHFLKELKLVKQNVDGGDKELRQRTAFYLRELTMFEVSHKTTPQSLAKFMGPLFSIVKQRSTFDTAAKENEAAIMALAIYAGHYRFANFVGDVQPVKGQIAVPSAIPMLGFRNDLNQHFIFSAAIKIISEQGLSIAIGEFKELMDRGEGGSGYSFIDLAADVAGVEFAISATDPNTALKLQEVLAGQTTESNFFPSLKGLPEGLNKTEFTEQFSEVDSPAYSQMVTEINRRVSSLPIHNVLE</sequence>
<evidence type="ECO:0000256" key="1">
    <source>
        <dbReference type="SAM" id="Phobius"/>
    </source>
</evidence>
<proteinExistence type="predicted"/>
<accession>A0ABU3SU86</accession>
<dbReference type="RefSeq" id="WP_316025235.1">
    <property type="nucleotide sequence ID" value="NZ_JAWDIO010000002.1"/>
</dbReference>
<keyword evidence="3" id="KW-1185">Reference proteome</keyword>
<dbReference type="EMBL" id="JAWDIO010000002">
    <property type="protein sequence ID" value="MDU0353575.1"/>
    <property type="molecule type" value="Genomic_DNA"/>
</dbReference>
<feature type="transmembrane region" description="Helical" evidence="1">
    <location>
        <begin position="7"/>
        <end position="27"/>
    </location>
</feature>
<keyword evidence="1" id="KW-0812">Transmembrane</keyword>